<keyword evidence="2" id="KW-1185">Reference proteome</keyword>
<evidence type="ECO:0000313" key="2">
    <source>
        <dbReference type="Proteomes" id="UP001501303"/>
    </source>
</evidence>
<dbReference type="EMBL" id="BAAAMJ010000012">
    <property type="protein sequence ID" value="GAA1907601.1"/>
    <property type="molecule type" value="Genomic_DNA"/>
</dbReference>
<accession>A0ABN2P2D3</accession>
<comment type="caution">
    <text evidence="1">The sequence shown here is derived from an EMBL/GenBank/DDBJ whole genome shotgun (WGS) entry which is preliminary data.</text>
</comment>
<dbReference type="Proteomes" id="UP001501303">
    <property type="component" value="Unassembled WGS sequence"/>
</dbReference>
<protein>
    <submittedName>
        <fullName evidence="1">Uncharacterized protein</fullName>
    </submittedName>
</protein>
<sequence>MSIPRFLAGFDSASAMLRANAAFLHGKSFPALGESPALKPFVRSTRALPARVRERVFIASGALETVSPRSVERIDVEDVSRWVLDEYPDRRYPAVAVGSSSGALTHLWTALGIPWLPQTFFIPVRQRVHPDDPSGAMIKGIEPGRALLRANPDIQLHHMHDANQDRLMVRALTYFRYKRRTLGPGYERFLSERLEPGGTIVIAECARTWGTTELGPRHHFQHGAVGGATEEEFHHGGERVAEYLERYGSPVRRWYGPEPEGRAPEAEWGFEPALREDIERFARENGYRVRRVVFEEPESPSPLVADLYRWWYGQRGIEARRLFVESFIVMEPWWVLRTGSIPFWMTFNTEDSYRALEDYLRRSGPFDEILLTLFQNGVEAVGLPSIGEWRQLLAMARTSGRFAGLRPGEHPRDMAQYAGYDTALRKVSERHPMPSPLTLEELDTFLAQAGRYDGVRWEDLARV</sequence>
<proteinExistence type="predicted"/>
<gene>
    <name evidence="1" type="ORF">GCM10009716_17050</name>
</gene>
<name>A0ABN2P2D3_9ACTN</name>
<organism evidence="1 2">
    <name type="scientific">Streptomyces sodiiphilus</name>
    <dbReference type="NCBI Taxonomy" id="226217"/>
    <lineage>
        <taxon>Bacteria</taxon>
        <taxon>Bacillati</taxon>
        <taxon>Actinomycetota</taxon>
        <taxon>Actinomycetes</taxon>
        <taxon>Kitasatosporales</taxon>
        <taxon>Streptomycetaceae</taxon>
        <taxon>Streptomyces</taxon>
    </lineage>
</organism>
<evidence type="ECO:0000313" key="1">
    <source>
        <dbReference type="EMBL" id="GAA1907601.1"/>
    </source>
</evidence>
<dbReference type="RefSeq" id="WP_344259999.1">
    <property type="nucleotide sequence ID" value="NZ_BAAAMJ010000012.1"/>
</dbReference>
<reference evidence="1 2" key="1">
    <citation type="journal article" date="2019" name="Int. J. Syst. Evol. Microbiol.">
        <title>The Global Catalogue of Microorganisms (GCM) 10K type strain sequencing project: providing services to taxonomists for standard genome sequencing and annotation.</title>
        <authorList>
            <consortium name="The Broad Institute Genomics Platform"/>
            <consortium name="The Broad Institute Genome Sequencing Center for Infectious Disease"/>
            <person name="Wu L."/>
            <person name="Ma J."/>
        </authorList>
    </citation>
    <scope>NUCLEOTIDE SEQUENCE [LARGE SCALE GENOMIC DNA]</scope>
    <source>
        <strain evidence="1 2">JCM 13581</strain>
    </source>
</reference>